<dbReference type="SUPFAM" id="SSF56529">
    <property type="entry name" value="FAH"/>
    <property type="match status" value="1"/>
</dbReference>
<sequence>MKWVSFYGPSGIRVGVWRDNGIVDVTQGRDRPTFPASIMDVIAMDGHDVEAIRSFVEAATEFLSPDDVRFAPAVQRPSKILCVGLNYRRHAEETGMPIPEYPIYFSKFPNSLAASGETVTIPGNAREIDFEVELVAIVGRKAKQVSVEVALQYVFGYATGNDLSARDLQFRTGQWLYGKAIDGFSPLGPCIVTADEVGDPQNLGLKLWHNGQLMQDSNTGDMIFSVAEVISDLSQIMTLEPGDLIYTGTPEGVIMGRSEKRWIAAGDEVVCEVSGLGRLVNRFQ</sequence>
<protein>
    <submittedName>
        <fullName evidence="3">Fumarylacetoacetate hydrolase family protein</fullName>
    </submittedName>
</protein>
<dbReference type="FunFam" id="3.90.850.10:FF:000002">
    <property type="entry name" value="2-hydroxyhepta-2,4-diene-1,7-dioate isomerase"/>
    <property type="match status" value="1"/>
</dbReference>
<comment type="similarity">
    <text evidence="1">Belongs to the FAH family.</text>
</comment>
<dbReference type="Gene3D" id="3.90.850.10">
    <property type="entry name" value="Fumarylacetoacetase-like, C-terminal domain"/>
    <property type="match status" value="1"/>
</dbReference>
<dbReference type="GO" id="GO:0016787">
    <property type="term" value="F:hydrolase activity"/>
    <property type="evidence" value="ECO:0007669"/>
    <property type="project" value="UniProtKB-KW"/>
</dbReference>
<reference evidence="4" key="1">
    <citation type="journal article" date="2022" name="G3 (Bethesda)">
        <title>Unveiling the complete genome sequence of Alicyclobacillus acidoterrestris DSM 3922T, a taint-producing strain.</title>
        <authorList>
            <person name="Leonardo I.C."/>
            <person name="Barreto Crespo M.T."/>
            <person name="Gaspar F.B."/>
        </authorList>
    </citation>
    <scope>NUCLEOTIDE SEQUENCE [LARGE SCALE GENOMIC DNA]</scope>
    <source>
        <strain evidence="4">DSM 3922</strain>
    </source>
</reference>
<name>T0CAK5_ALIAG</name>
<dbReference type="PANTHER" id="PTHR42796:SF4">
    <property type="entry name" value="FUMARYLACETOACETATE HYDROLASE DOMAIN-CONTAINING PROTEIN 2A"/>
    <property type="match status" value="1"/>
</dbReference>
<dbReference type="GO" id="GO:0016853">
    <property type="term" value="F:isomerase activity"/>
    <property type="evidence" value="ECO:0007669"/>
    <property type="project" value="UniProtKB-ARBA"/>
</dbReference>
<keyword evidence="3" id="KW-0378">Hydrolase</keyword>
<organism evidence="3 4">
    <name type="scientific">Alicyclobacillus acidoterrestris (strain ATCC 49025 / DSM 3922 / CIP 106132 / NCIMB 13137 / GD3B)</name>
    <dbReference type="NCBI Taxonomy" id="1356854"/>
    <lineage>
        <taxon>Bacteria</taxon>
        <taxon>Bacillati</taxon>
        <taxon>Bacillota</taxon>
        <taxon>Bacilli</taxon>
        <taxon>Bacillales</taxon>
        <taxon>Alicyclobacillaceae</taxon>
        <taxon>Alicyclobacillus</taxon>
    </lineage>
</organism>
<evidence type="ECO:0000313" key="3">
    <source>
        <dbReference type="EMBL" id="UNO49173.1"/>
    </source>
</evidence>
<evidence type="ECO:0000256" key="2">
    <source>
        <dbReference type="ARBA" id="ARBA00022723"/>
    </source>
</evidence>
<evidence type="ECO:0000256" key="1">
    <source>
        <dbReference type="ARBA" id="ARBA00010211"/>
    </source>
</evidence>
<dbReference type="AlphaFoldDB" id="T0CAK5"/>
<keyword evidence="4" id="KW-1185">Reference proteome</keyword>
<gene>
    <name evidence="3" type="ORF">K1I37_00985</name>
</gene>
<dbReference type="GO" id="GO:0019752">
    <property type="term" value="P:carboxylic acid metabolic process"/>
    <property type="evidence" value="ECO:0007669"/>
    <property type="project" value="UniProtKB-ARBA"/>
</dbReference>
<dbReference type="KEGG" id="aaco:K1I37_00985"/>
<dbReference type="EMBL" id="CP080467">
    <property type="protein sequence ID" value="UNO49173.1"/>
    <property type="molecule type" value="Genomic_DNA"/>
</dbReference>
<dbReference type="PANTHER" id="PTHR42796">
    <property type="entry name" value="FUMARYLACETOACETATE HYDROLASE DOMAIN-CONTAINING PROTEIN 2A-RELATED"/>
    <property type="match status" value="1"/>
</dbReference>
<accession>T0CAK5</accession>
<dbReference type="InterPro" id="IPR051121">
    <property type="entry name" value="FAH"/>
</dbReference>
<dbReference type="Proteomes" id="UP000829401">
    <property type="component" value="Chromosome"/>
</dbReference>
<evidence type="ECO:0000313" key="4">
    <source>
        <dbReference type="Proteomes" id="UP000829401"/>
    </source>
</evidence>
<dbReference type="GO" id="GO:0046872">
    <property type="term" value="F:metal ion binding"/>
    <property type="evidence" value="ECO:0007669"/>
    <property type="project" value="UniProtKB-KW"/>
</dbReference>
<dbReference type="STRING" id="1356854.N007_18080"/>
<dbReference type="InterPro" id="IPR036663">
    <property type="entry name" value="Fumarylacetoacetase_C_sf"/>
</dbReference>
<keyword evidence="2" id="KW-0479">Metal-binding</keyword>
<dbReference type="InterPro" id="IPR011234">
    <property type="entry name" value="Fumarylacetoacetase-like_C"/>
</dbReference>
<proteinExistence type="inferred from homology"/>
<dbReference type="eggNOG" id="COG0179">
    <property type="taxonomic scope" value="Bacteria"/>
</dbReference>
<dbReference type="Pfam" id="PF01557">
    <property type="entry name" value="FAA_hydrolase"/>
    <property type="match status" value="1"/>
</dbReference>
<accession>A0A9E6ZHN4</accession>